<feature type="compositionally biased region" description="Gly residues" evidence="1">
    <location>
        <begin position="17"/>
        <end position="30"/>
    </location>
</feature>
<feature type="region of interest" description="Disordered" evidence="1">
    <location>
        <begin position="1"/>
        <end position="35"/>
    </location>
</feature>
<organism evidence="2 3">
    <name type="scientific">Octopus vulgaris</name>
    <name type="common">Common octopus</name>
    <dbReference type="NCBI Taxonomy" id="6645"/>
    <lineage>
        <taxon>Eukaryota</taxon>
        <taxon>Metazoa</taxon>
        <taxon>Spiralia</taxon>
        <taxon>Lophotrochozoa</taxon>
        <taxon>Mollusca</taxon>
        <taxon>Cephalopoda</taxon>
        <taxon>Coleoidea</taxon>
        <taxon>Octopodiformes</taxon>
        <taxon>Octopoda</taxon>
        <taxon>Incirrata</taxon>
        <taxon>Octopodidae</taxon>
        <taxon>Octopus</taxon>
    </lineage>
</organism>
<accession>A0AA36FE80</accession>
<evidence type="ECO:0000256" key="1">
    <source>
        <dbReference type="SAM" id="MobiDB-lite"/>
    </source>
</evidence>
<sequence length="69" mass="7275">MKEEEERKKKKQKYESGGSGGGGGRSGGAGDSSVGGEMAMVEAVLGHKDMEIVPKREEGCDYKLSGLKL</sequence>
<dbReference type="Proteomes" id="UP001162480">
    <property type="component" value="Chromosome 16"/>
</dbReference>
<proteinExistence type="predicted"/>
<name>A0AA36FE80_OCTVU</name>
<gene>
    <name evidence="2" type="ORF">OCTVUL_1B026348</name>
</gene>
<dbReference type="EMBL" id="OX597829">
    <property type="protein sequence ID" value="CAI9734362.1"/>
    <property type="molecule type" value="Genomic_DNA"/>
</dbReference>
<dbReference type="AlphaFoldDB" id="A0AA36FE80"/>
<evidence type="ECO:0000313" key="2">
    <source>
        <dbReference type="EMBL" id="CAI9734362.1"/>
    </source>
</evidence>
<keyword evidence="3" id="KW-1185">Reference proteome</keyword>
<evidence type="ECO:0000313" key="3">
    <source>
        <dbReference type="Proteomes" id="UP001162480"/>
    </source>
</evidence>
<reference evidence="2" key="1">
    <citation type="submission" date="2023-08" db="EMBL/GenBank/DDBJ databases">
        <authorList>
            <person name="Alioto T."/>
            <person name="Alioto T."/>
            <person name="Gomez Garrido J."/>
        </authorList>
    </citation>
    <scope>NUCLEOTIDE SEQUENCE</scope>
</reference>
<protein>
    <submittedName>
        <fullName evidence="2">Uncharacterized protein</fullName>
    </submittedName>
</protein>